<organism evidence="1 2">
    <name type="scientific">Fusarium flagelliforme</name>
    <dbReference type="NCBI Taxonomy" id="2675880"/>
    <lineage>
        <taxon>Eukaryota</taxon>
        <taxon>Fungi</taxon>
        <taxon>Dikarya</taxon>
        <taxon>Ascomycota</taxon>
        <taxon>Pezizomycotina</taxon>
        <taxon>Sordariomycetes</taxon>
        <taxon>Hypocreomycetidae</taxon>
        <taxon>Hypocreales</taxon>
        <taxon>Nectriaceae</taxon>
        <taxon>Fusarium</taxon>
        <taxon>Fusarium incarnatum-equiseti species complex</taxon>
    </lineage>
</organism>
<proteinExistence type="predicted"/>
<evidence type="ECO:0000313" key="1">
    <source>
        <dbReference type="EMBL" id="RFN50243.1"/>
    </source>
</evidence>
<dbReference type="Proteomes" id="UP000265631">
    <property type="component" value="Unassembled WGS sequence"/>
</dbReference>
<protein>
    <submittedName>
        <fullName evidence="1">Uncharacterized protein</fullName>
    </submittedName>
</protein>
<dbReference type="AlphaFoldDB" id="A0A395MS36"/>
<reference evidence="1 2" key="1">
    <citation type="journal article" date="2018" name="PLoS Pathog.">
        <title>Evolution of structural diversity of trichothecenes, a family of toxins produced by plant pathogenic and entomopathogenic fungi.</title>
        <authorList>
            <person name="Proctor R.H."/>
            <person name="McCormick S.P."/>
            <person name="Kim H.S."/>
            <person name="Cardoza R.E."/>
            <person name="Stanley A.M."/>
            <person name="Lindo L."/>
            <person name="Kelly A."/>
            <person name="Brown D.W."/>
            <person name="Lee T."/>
            <person name="Vaughan M.M."/>
            <person name="Alexander N.J."/>
            <person name="Busman M."/>
            <person name="Gutierrez S."/>
        </authorList>
    </citation>
    <scope>NUCLEOTIDE SEQUENCE [LARGE SCALE GENOMIC DNA]</scope>
    <source>
        <strain evidence="1 2">NRRL 13405</strain>
    </source>
</reference>
<gene>
    <name evidence="1" type="ORF">FIE12Z_5422</name>
</gene>
<name>A0A395MS36_9HYPO</name>
<sequence length="220" mass="24665">MSETVAKVAVDIAVEGRRSKRTHQSASAIFYDTSQVGIGSFIYPDSQVGIKLIKAHPANSQHYIGLQVVFPRSTASGDGTWYQGNNPDSLKVSSSYTITSRYPEGTKVVTRKVTDEEFQVIKPLVTHYKGANDFVFIEIELPDGQYPVIEGVGLFVPKFPQPRQVVENDDVVENKERLSRILFKQRLTLLTRSNDISSLDDFTKTDDLDYTPFTYGYGLE</sequence>
<accession>A0A395MS36</accession>
<evidence type="ECO:0000313" key="2">
    <source>
        <dbReference type="Proteomes" id="UP000265631"/>
    </source>
</evidence>
<keyword evidence="2" id="KW-1185">Reference proteome</keyword>
<dbReference type="EMBL" id="PXXK01000142">
    <property type="protein sequence ID" value="RFN50243.1"/>
    <property type="molecule type" value="Genomic_DNA"/>
</dbReference>
<comment type="caution">
    <text evidence="1">The sequence shown here is derived from an EMBL/GenBank/DDBJ whole genome shotgun (WGS) entry which is preliminary data.</text>
</comment>